<dbReference type="GO" id="GO:0006438">
    <property type="term" value="P:valyl-tRNA aminoacylation"/>
    <property type="evidence" value="ECO:0007669"/>
    <property type="project" value="UniProtKB-UniRule"/>
</dbReference>
<comment type="catalytic activity">
    <reaction evidence="10 12">
        <text>tRNA(Val) + L-valine + ATP = L-valyl-tRNA(Val) + AMP + diphosphate</text>
        <dbReference type="Rhea" id="RHEA:10704"/>
        <dbReference type="Rhea" id="RHEA-COMP:9672"/>
        <dbReference type="Rhea" id="RHEA-COMP:9708"/>
        <dbReference type="ChEBI" id="CHEBI:30616"/>
        <dbReference type="ChEBI" id="CHEBI:33019"/>
        <dbReference type="ChEBI" id="CHEBI:57762"/>
        <dbReference type="ChEBI" id="CHEBI:78442"/>
        <dbReference type="ChEBI" id="CHEBI:78537"/>
        <dbReference type="ChEBI" id="CHEBI:456215"/>
        <dbReference type="EC" id="6.1.1.9"/>
    </reaction>
</comment>
<dbReference type="SUPFAM" id="SSF46589">
    <property type="entry name" value="tRNA-binding arm"/>
    <property type="match status" value="1"/>
</dbReference>
<evidence type="ECO:0000259" key="14">
    <source>
        <dbReference type="Pfam" id="PF08264"/>
    </source>
</evidence>
<proteinExistence type="inferred from homology"/>
<dbReference type="HAMAP" id="MF_02004">
    <property type="entry name" value="Val_tRNA_synth_type1"/>
    <property type="match status" value="1"/>
</dbReference>
<evidence type="ECO:0000256" key="7">
    <source>
        <dbReference type="ARBA" id="ARBA00022917"/>
    </source>
</evidence>
<keyword evidence="7 12" id="KW-0648">Protein biosynthesis</keyword>
<dbReference type="InterPro" id="IPR033705">
    <property type="entry name" value="Anticodon_Ia_Val"/>
</dbReference>
<dbReference type="PRINTS" id="PR00986">
    <property type="entry name" value="TRNASYNTHVAL"/>
</dbReference>
<dbReference type="SUPFAM" id="SSF50677">
    <property type="entry name" value="ValRS/IleRS/LeuRS editing domain"/>
    <property type="match status" value="1"/>
</dbReference>
<feature type="binding site" evidence="12">
    <location>
        <position position="538"/>
    </location>
    <ligand>
        <name>ATP</name>
        <dbReference type="ChEBI" id="CHEBI:30616"/>
    </ligand>
</feature>
<dbReference type="Gene3D" id="3.90.740.10">
    <property type="entry name" value="Valyl/Leucyl/Isoleucyl-tRNA synthetase, editing domain"/>
    <property type="match status" value="1"/>
</dbReference>
<evidence type="ECO:0000256" key="8">
    <source>
        <dbReference type="ARBA" id="ARBA00023054"/>
    </source>
</evidence>
<dbReference type="InterPro" id="IPR001412">
    <property type="entry name" value="aa-tRNA-synth_I_CS"/>
</dbReference>
<comment type="subunit">
    <text evidence="2 12">Monomer.</text>
</comment>
<dbReference type="SUPFAM" id="SSF52374">
    <property type="entry name" value="Nucleotidylyl transferase"/>
    <property type="match status" value="1"/>
</dbReference>
<comment type="function">
    <text evidence="12">Catalyzes the attachment of valine to tRNA(Val). As ValRS can inadvertently accommodate and process structurally similar amino acids such as threonine, to avoid such errors, it has a 'posttransfer' editing activity that hydrolyzes mischarged Thr-tRNA(Val) in a tRNA-dependent manner.</text>
</comment>
<evidence type="ECO:0000256" key="1">
    <source>
        <dbReference type="ARBA" id="ARBA00004496"/>
    </source>
</evidence>
<keyword evidence="4 12" id="KW-0436">Ligase</keyword>
<protein>
    <recommendedName>
        <fullName evidence="12">Valine--tRNA ligase</fullName>
        <ecNumber evidence="12">6.1.1.9</ecNumber>
    </recommendedName>
    <alternativeName>
        <fullName evidence="12">Valyl-tRNA synthetase</fullName>
        <shortName evidence="12">ValRS</shortName>
    </alternativeName>
</protein>
<comment type="similarity">
    <text evidence="11 12">Belongs to the class-I aminoacyl-tRNA synthetase family. ValS type 1 subfamily.</text>
</comment>
<keyword evidence="5 12" id="KW-0547">Nucleotide-binding</keyword>
<comment type="caution">
    <text evidence="16">The sequence shown here is derived from an EMBL/GenBank/DDBJ whole genome shotgun (WGS) entry which is preliminary data.</text>
</comment>
<dbReference type="Proteomes" id="UP000320643">
    <property type="component" value="Unassembled WGS sequence"/>
</dbReference>
<evidence type="ECO:0000256" key="9">
    <source>
        <dbReference type="ARBA" id="ARBA00023146"/>
    </source>
</evidence>
<dbReference type="PROSITE" id="PS00178">
    <property type="entry name" value="AA_TRNA_LIGASE_I"/>
    <property type="match status" value="1"/>
</dbReference>
<keyword evidence="6 12" id="KW-0067">ATP-binding</keyword>
<dbReference type="GO" id="GO:0005829">
    <property type="term" value="C:cytosol"/>
    <property type="evidence" value="ECO:0007669"/>
    <property type="project" value="TreeGrafter"/>
</dbReference>
<keyword evidence="3 12" id="KW-0963">Cytoplasm</keyword>
<dbReference type="InterPro" id="IPR014729">
    <property type="entry name" value="Rossmann-like_a/b/a_fold"/>
</dbReference>
<comment type="subcellular location">
    <subcellularLocation>
        <location evidence="1 12">Cytoplasm</location>
    </subcellularLocation>
</comment>
<name>A0A552V0J7_9FLAO</name>
<feature type="domain" description="Methionyl/Valyl/Leucyl/Isoleucyl-tRNA synthetase anticodon-binding" evidence="14">
    <location>
        <begin position="616"/>
        <end position="756"/>
    </location>
</feature>
<gene>
    <name evidence="12" type="primary">valS</name>
    <name evidence="16" type="ORF">FMM05_12655</name>
</gene>
<evidence type="ECO:0000256" key="2">
    <source>
        <dbReference type="ARBA" id="ARBA00011245"/>
    </source>
</evidence>
<dbReference type="InterPro" id="IPR010978">
    <property type="entry name" value="tRNA-bd_arm"/>
</dbReference>
<dbReference type="AlphaFoldDB" id="A0A552V0J7"/>
<dbReference type="InterPro" id="IPR019499">
    <property type="entry name" value="Val-tRNA_synth_tRNA-bd"/>
</dbReference>
<dbReference type="CDD" id="cd07962">
    <property type="entry name" value="Anticodon_Ia_Val"/>
    <property type="match status" value="1"/>
</dbReference>
<organism evidence="16 17">
    <name type="scientific">Flavobacterium zepuense</name>
    <dbReference type="NCBI Taxonomy" id="2593302"/>
    <lineage>
        <taxon>Bacteria</taxon>
        <taxon>Pseudomonadati</taxon>
        <taxon>Bacteroidota</taxon>
        <taxon>Flavobacteriia</taxon>
        <taxon>Flavobacteriales</taxon>
        <taxon>Flavobacteriaceae</taxon>
        <taxon>Flavobacterium</taxon>
    </lineage>
</organism>
<dbReference type="PANTHER" id="PTHR11946">
    <property type="entry name" value="VALYL-TRNA SYNTHETASES"/>
    <property type="match status" value="1"/>
</dbReference>
<dbReference type="EMBL" id="VJVZ01000007">
    <property type="protein sequence ID" value="TRW24001.1"/>
    <property type="molecule type" value="Genomic_DNA"/>
</dbReference>
<accession>A0A552V0J7</accession>
<dbReference type="Gene3D" id="1.10.287.380">
    <property type="entry name" value="Valyl-tRNA synthetase, C-terminal domain"/>
    <property type="match status" value="1"/>
</dbReference>
<keyword evidence="8 12" id="KW-0175">Coiled coil</keyword>
<dbReference type="Gene3D" id="3.40.50.620">
    <property type="entry name" value="HUPs"/>
    <property type="match status" value="2"/>
</dbReference>
<sequence>MTIPSQFDAKAVENKWYEYWMKHNYFHSEPDHRTPYTIVIPPPNVTGVLHMGHMLNNTIQDVLIRRARLKGFNACWVPGTDHASIATEAKVVDKLKKEGINKADLTREEFLKHAWEWTDKYGGVILDQLKKLGASCDWERTKFTMDPDMSASVIKSFVDLYNKGLIYRGYRMVNWDPEAKTTLSDEEVNYEDRQGKLYHLKYKIEGTNDFVIVATTRPETILGDTAICINPNDERYTHLRGKNAIVPIANRVIPIIFDEYVDMEFGTGCLKVTPAHDVNDKELGERHNLEIIDIFNEDATLNSFGLQYEGKDRFVVREEIAKDLDALGNLEKIENHVNKVGTSERTKAVIEPRLSDQWFLKMEGLAKPAIKAVLETEEVKLYPNRFNNTYRHWMENIRDWNISRQLWWGQQIPAYFYGDGKEDFVVAETPDAALTLAKNKTGNQNLTVADLKQDPDALDTWFSSWLWPMAVFGGILEPENKDFKYYYPTNDLVTGPDILFFWVARMIVAGYEYSGKKPFSNVYLTGLVRDNQRRKMSKSLGNSPDPLDLIEKFGADGVRVGLLLSASAGNDIMFDEELCNQGKAFSNKIWNAFKLIKGWEVSDIAQPDYAAKAIAWYEARLNRTLAEIEDHFEKYRISDALMAIYKLVWDDFCSWFLEMIKPGYQQPIDRVTFDKAIEMLEANLKLLHPFMPFLTEEIWQLIAERTPKEALIIAEWPEIKSFDEQLLANFDFAAEVISGIRTIRKDKNIPFKDAIELKALNNDNTSDYFDSTIVKMGNLTGIEYVNDKVGGGLTFRAKANEYFVPITGAVNVEEEIAKLEEELKYNQGFLKSVQAKLSNEKFVGSAPEKVVAMERQKEADALAKIATLEQSLAVLR</sequence>
<feature type="short sequence motif" description="'HIGH' region" evidence="12">
    <location>
        <begin position="43"/>
        <end position="53"/>
    </location>
</feature>
<dbReference type="InterPro" id="IPR009080">
    <property type="entry name" value="tRNAsynth_Ia_anticodon-bd"/>
</dbReference>
<evidence type="ECO:0000256" key="6">
    <source>
        <dbReference type="ARBA" id="ARBA00022840"/>
    </source>
</evidence>
<dbReference type="NCBIfam" id="NF004349">
    <property type="entry name" value="PRK05729.1"/>
    <property type="match status" value="1"/>
</dbReference>
<dbReference type="Pfam" id="PF00133">
    <property type="entry name" value="tRNA-synt_1"/>
    <property type="match status" value="1"/>
</dbReference>
<dbReference type="NCBIfam" id="TIGR00422">
    <property type="entry name" value="valS"/>
    <property type="match status" value="1"/>
</dbReference>
<evidence type="ECO:0000313" key="16">
    <source>
        <dbReference type="EMBL" id="TRW24001.1"/>
    </source>
</evidence>
<comment type="domain">
    <text evidence="12">The C-terminal coiled-coil domain is crucial for aminoacylation activity.</text>
</comment>
<dbReference type="InterPro" id="IPR009008">
    <property type="entry name" value="Val/Leu/Ile-tRNA-synth_edit"/>
</dbReference>
<dbReference type="Pfam" id="PF08264">
    <property type="entry name" value="Anticodon_1"/>
    <property type="match status" value="1"/>
</dbReference>
<evidence type="ECO:0000256" key="4">
    <source>
        <dbReference type="ARBA" id="ARBA00022598"/>
    </source>
</evidence>
<dbReference type="InterPro" id="IPR037118">
    <property type="entry name" value="Val-tRNA_synth_C_sf"/>
</dbReference>
<dbReference type="GO" id="GO:0004832">
    <property type="term" value="F:valine-tRNA ligase activity"/>
    <property type="evidence" value="ECO:0007669"/>
    <property type="project" value="UniProtKB-UniRule"/>
</dbReference>
<dbReference type="InterPro" id="IPR002300">
    <property type="entry name" value="aa-tRNA-synth_Ia"/>
</dbReference>
<dbReference type="EC" id="6.1.1.9" evidence="12"/>
<feature type="short sequence motif" description="'KMSKS' region" evidence="12">
    <location>
        <begin position="535"/>
        <end position="539"/>
    </location>
</feature>
<comment type="domain">
    <text evidence="12">ValRS has two distinct active sites: one for aminoacylation and one for editing. The misactivated threonine is translocated from the active site to the editing site.</text>
</comment>
<dbReference type="InterPro" id="IPR002303">
    <property type="entry name" value="Valyl-tRNA_ligase"/>
</dbReference>
<evidence type="ECO:0000256" key="3">
    <source>
        <dbReference type="ARBA" id="ARBA00022490"/>
    </source>
</evidence>
<dbReference type="RefSeq" id="WP_143373749.1">
    <property type="nucleotide sequence ID" value="NZ_VJVZ01000007.1"/>
</dbReference>
<evidence type="ECO:0000259" key="13">
    <source>
        <dbReference type="Pfam" id="PF00133"/>
    </source>
</evidence>
<evidence type="ECO:0000256" key="10">
    <source>
        <dbReference type="ARBA" id="ARBA00047552"/>
    </source>
</evidence>
<dbReference type="GO" id="GO:0005524">
    <property type="term" value="F:ATP binding"/>
    <property type="evidence" value="ECO:0007669"/>
    <property type="project" value="UniProtKB-UniRule"/>
</dbReference>
<dbReference type="CDD" id="cd00817">
    <property type="entry name" value="ValRS_core"/>
    <property type="match status" value="1"/>
</dbReference>
<dbReference type="PANTHER" id="PTHR11946:SF109">
    <property type="entry name" value="VALINE--TRNA LIGASE"/>
    <property type="match status" value="1"/>
</dbReference>
<dbReference type="SUPFAM" id="SSF47323">
    <property type="entry name" value="Anticodon-binding domain of a subclass of class I aminoacyl-tRNA synthetases"/>
    <property type="match status" value="1"/>
</dbReference>
<dbReference type="GO" id="GO:0002161">
    <property type="term" value="F:aminoacyl-tRNA deacylase activity"/>
    <property type="evidence" value="ECO:0007669"/>
    <property type="project" value="InterPro"/>
</dbReference>
<dbReference type="Gene3D" id="1.10.730.10">
    <property type="entry name" value="Isoleucyl-tRNA Synthetase, Domain 1"/>
    <property type="match status" value="1"/>
</dbReference>
<reference evidence="16 17" key="1">
    <citation type="submission" date="2019-07" db="EMBL/GenBank/DDBJ databases">
        <title>Flavobacterium sp. nov., isolated from glacier ice.</title>
        <authorList>
            <person name="Liu Q."/>
            <person name="Xin Y.-H."/>
        </authorList>
    </citation>
    <scope>NUCLEOTIDE SEQUENCE [LARGE SCALE GENOMIC DNA]</scope>
    <source>
        <strain evidence="16 17">ZT4R6</strain>
    </source>
</reference>
<evidence type="ECO:0000256" key="12">
    <source>
        <dbReference type="HAMAP-Rule" id="MF_02004"/>
    </source>
</evidence>
<keyword evidence="17" id="KW-1185">Reference proteome</keyword>
<dbReference type="OrthoDB" id="9810365at2"/>
<dbReference type="Pfam" id="PF10458">
    <property type="entry name" value="Val_tRNA-synt_C"/>
    <property type="match status" value="1"/>
</dbReference>
<dbReference type="FunFam" id="1.10.287.380:FF:000001">
    <property type="entry name" value="Valine--tRNA ligase"/>
    <property type="match status" value="1"/>
</dbReference>
<dbReference type="FunFam" id="3.40.50.620:FF:000032">
    <property type="entry name" value="Valine--tRNA ligase"/>
    <property type="match status" value="1"/>
</dbReference>
<evidence type="ECO:0000313" key="17">
    <source>
        <dbReference type="Proteomes" id="UP000320643"/>
    </source>
</evidence>
<feature type="domain" description="Valyl-tRNA synthetase tRNA-binding arm" evidence="15">
    <location>
        <begin position="811"/>
        <end position="875"/>
    </location>
</feature>
<evidence type="ECO:0000259" key="15">
    <source>
        <dbReference type="Pfam" id="PF10458"/>
    </source>
</evidence>
<dbReference type="InterPro" id="IPR013155">
    <property type="entry name" value="M/V/L/I-tRNA-synth_anticd-bd"/>
</dbReference>
<evidence type="ECO:0000256" key="11">
    <source>
        <dbReference type="ARBA" id="ARBA00060830"/>
    </source>
</evidence>
<evidence type="ECO:0000256" key="5">
    <source>
        <dbReference type="ARBA" id="ARBA00022741"/>
    </source>
</evidence>
<feature type="domain" description="Aminoacyl-tRNA synthetase class Ia" evidence="13">
    <location>
        <begin position="15"/>
        <end position="574"/>
    </location>
</feature>
<keyword evidence="9 12" id="KW-0030">Aminoacyl-tRNA synthetase</keyword>